<accession>A0A7S4S843</accession>
<dbReference type="PANTHER" id="PTHR48207:SF3">
    <property type="entry name" value="SUCCINATE--HYDROXYMETHYLGLUTARATE COA-TRANSFERASE"/>
    <property type="match status" value="1"/>
</dbReference>
<gene>
    <name evidence="3" type="ORF">AMON00008_LOCUS46496</name>
</gene>
<name>A0A7S4S843_9DINO</name>
<proteinExistence type="inferred from homology"/>
<evidence type="ECO:0008006" key="4">
    <source>
        <dbReference type="Google" id="ProtNLM"/>
    </source>
</evidence>
<dbReference type="InterPro" id="IPR023606">
    <property type="entry name" value="CoA-Trfase_III_dom_1_sf"/>
</dbReference>
<dbReference type="GO" id="GO:0008410">
    <property type="term" value="F:CoA-transferase activity"/>
    <property type="evidence" value="ECO:0007669"/>
    <property type="project" value="TreeGrafter"/>
</dbReference>
<dbReference type="InterPro" id="IPR003673">
    <property type="entry name" value="CoA-Trfase_fam_III"/>
</dbReference>
<evidence type="ECO:0000256" key="1">
    <source>
        <dbReference type="ARBA" id="ARBA00008383"/>
    </source>
</evidence>
<sequence length="447" mass="49122">MALAGVRVLDFSRFQNGPFATCLLADIGADVVKVEQPGLGDTGRSFISHHSGFCGYNESLNRGKRSIELDLKSPAAGPNALVDDGGPPSSCQETAAGARPALERLIQWADVLVENYKVGVLDRLGLGYEDCKRINPRLIYCANSGFGPEGPWALRGSFDVVCQGMSGAAMAQGGGPSHMPRFTEWGAADQVGALNFAFHIASALYAREKTGVGQKLECSQLGAMLQFQAISCVPSFFSGDQRDDGRPTNADNVNLSYYPCGDGKWLTCAPCMEDHFWPKFCKALGLEELMTDERTKHQGRRWKNPGYFRERIEARLKEKPRDYWIERIIEVGVPVGPVLDYQEIATHPQMLANNYVTEVENQYGRFKTVGVMARYSGTPAPPVGTAPDLGEHTEEVLRDICGMSDADVKALAAAHATTPDRAKGYREPHWIKVHKWKAHVAEKRSRL</sequence>
<dbReference type="InterPro" id="IPR050483">
    <property type="entry name" value="CoA-transferase_III_domain"/>
</dbReference>
<dbReference type="EMBL" id="HBNR01065825">
    <property type="protein sequence ID" value="CAE4637675.1"/>
    <property type="molecule type" value="Transcribed_RNA"/>
</dbReference>
<dbReference type="AlphaFoldDB" id="A0A7S4S843"/>
<comment type="similarity">
    <text evidence="1">Belongs to the CoA-transferase III family.</text>
</comment>
<evidence type="ECO:0000313" key="3">
    <source>
        <dbReference type="EMBL" id="CAE4637675.1"/>
    </source>
</evidence>
<dbReference type="PANTHER" id="PTHR48207">
    <property type="entry name" value="SUCCINATE--HYDROXYMETHYLGLUTARATE COA-TRANSFERASE"/>
    <property type="match status" value="1"/>
</dbReference>
<protein>
    <recommendedName>
        <fullName evidence="4">CoA transferase</fullName>
    </recommendedName>
</protein>
<evidence type="ECO:0000256" key="2">
    <source>
        <dbReference type="ARBA" id="ARBA00022679"/>
    </source>
</evidence>
<keyword evidence="2" id="KW-0808">Transferase</keyword>
<dbReference type="InterPro" id="IPR044855">
    <property type="entry name" value="CoA-Trfase_III_dom3_sf"/>
</dbReference>
<dbReference type="SUPFAM" id="SSF89796">
    <property type="entry name" value="CoA-transferase family III (CaiB/BaiF)"/>
    <property type="match status" value="1"/>
</dbReference>
<dbReference type="Pfam" id="PF02515">
    <property type="entry name" value="CoA_transf_3"/>
    <property type="match status" value="2"/>
</dbReference>
<dbReference type="Gene3D" id="3.40.50.10540">
    <property type="entry name" value="Crotonobetainyl-coa:carnitine coa-transferase, domain 1"/>
    <property type="match status" value="1"/>
</dbReference>
<dbReference type="Gene3D" id="3.30.1540.10">
    <property type="entry name" value="formyl-coa transferase, domain 3"/>
    <property type="match status" value="1"/>
</dbReference>
<reference evidence="3" key="1">
    <citation type="submission" date="2021-01" db="EMBL/GenBank/DDBJ databases">
        <authorList>
            <person name="Corre E."/>
            <person name="Pelletier E."/>
            <person name="Niang G."/>
            <person name="Scheremetjew M."/>
            <person name="Finn R."/>
            <person name="Kale V."/>
            <person name="Holt S."/>
            <person name="Cochrane G."/>
            <person name="Meng A."/>
            <person name="Brown T."/>
            <person name="Cohen L."/>
        </authorList>
    </citation>
    <scope>NUCLEOTIDE SEQUENCE</scope>
    <source>
        <strain evidence="3">CCMP3105</strain>
    </source>
</reference>
<organism evidence="3">
    <name type="scientific">Alexandrium monilatum</name>
    <dbReference type="NCBI Taxonomy" id="311494"/>
    <lineage>
        <taxon>Eukaryota</taxon>
        <taxon>Sar</taxon>
        <taxon>Alveolata</taxon>
        <taxon>Dinophyceae</taxon>
        <taxon>Gonyaulacales</taxon>
        <taxon>Pyrocystaceae</taxon>
        <taxon>Alexandrium</taxon>
    </lineage>
</organism>